<dbReference type="PANTHER" id="PTHR32285:SF63">
    <property type="entry name" value="OS01G0880400 PROTEIN"/>
    <property type="match status" value="1"/>
</dbReference>
<reference evidence="8" key="1">
    <citation type="submission" date="2025-08" db="UniProtKB">
        <authorList>
            <consortium name="RefSeq"/>
        </authorList>
    </citation>
    <scope>IDENTIFICATION</scope>
    <source>
        <tissue evidence="8">Leaves</tissue>
    </source>
</reference>
<dbReference type="Pfam" id="PF14416">
    <property type="entry name" value="PMR5N"/>
    <property type="match status" value="1"/>
</dbReference>
<evidence type="ECO:0000313" key="7">
    <source>
        <dbReference type="Proteomes" id="UP000235220"/>
    </source>
</evidence>
<evidence type="ECO:0000256" key="1">
    <source>
        <dbReference type="ARBA" id="ARBA00004167"/>
    </source>
</evidence>
<evidence type="ECO:0000256" key="6">
    <source>
        <dbReference type="ARBA" id="ARBA00023136"/>
    </source>
</evidence>
<dbReference type="GO" id="GO:0016020">
    <property type="term" value="C:membrane"/>
    <property type="evidence" value="ECO:0007669"/>
    <property type="project" value="UniProtKB-SubCell"/>
</dbReference>
<dbReference type="RefSeq" id="XP_018839854.2">
    <property type="nucleotide sequence ID" value="XM_018984309.2"/>
</dbReference>
<gene>
    <name evidence="8" type="primary">LOC109005386</name>
</gene>
<dbReference type="STRING" id="51240.A0A2I4G7H9"/>
<evidence type="ECO:0000256" key="3">
    <source>
        <dbReference type="ARBA" id="ARBA00022692"/>
    </source>
</evidence>
<keyword evidence="4" id="KW-0735">Signal-anchor</keyword>
<name>A0A2I4G7H9_JUGRE</name>
<dbReference type="InterPro" id="IPR026057">
    <property type="entry name" value="TBL_C"/>
</dbReference>
<dbReference type="GeneID" id="109005386"/>
<comment type="similarity">
    <text evidence="2">Belongs to the PC-esterase family. TBL subfamily.</text>
</comment>
<organism evidence="7 8">
    <name type="scientific">Juglans regia</name>
    <name type="common">English walnut</name>
    <dbReference type="NCBI Taxonomy" id="51240"/>
    <lineage>
        <taxon>Eukaryota</taxon>
        <taxon>Viridiplantae</taxon>
        <taxon>Streptophyta</taxon>
        <taxon>Embryophyta</taxon>
        <taxon>Tracheophyta</taxon>
        <taxon>Spermatophyta</taxon>
        <taxon>Magnoliopsida</taxon>
        <taxon>eudicotyledons</taxon>
        <taxon>Gunneridae</taxon>
        <taxon>Pentapetalae</taxon>
        <taxon>rosids</taxon>
        <taxon>fabids</taxon>
        <taxon>Fagales</taxon>
        <taxon>Juglandaceae</taxon>
        <taxon>Juglans</taxon>
    </lineage>
</organism>
<dbReference type="KEGG" id="jre:109005386"/>
<dbReference type="AlphaFoldDB" id="A0A2I4G7H9"/>
<dbReference type="Proteomes" id="UP000235220">
    <property type="component" value="Chromosome 6"/>
</dbReference>
<evidence type="ECO:0000256" key="2">
    <source>
        <dbReference type="ARBA" id="ARBA00007727"/>
    </source>
</evidence>
<evidence type="ECO:0000256" key="4">
    <source>
        <dbReference type="ARBA" id="ARBA00022968"/>
    </source>
</evidence>
<protein>
    <submittedName>
        <fullName evidence="8">Protein trichome berefringence-like 7</fullName>
    </submittedName>
</protein>
<dbReference type="Pfam" id="PF13839">
    <property type="entry name" value="PC-Esterase"/>
    <property type="match status" value="1"/>
</dbReference>
<comment type="subcellular location">
    <subcellularLocation>
        <location evidence="1">Membrane</location>
        <topology evidence="1">Single-pass membrane protein</topology>
    </subcellularLocation>
</comment>
<sequence length="392" mass="45240">MSRFNWDIHGQFRPLCASCNRLITFASLIYFLLAMALGYLYLFPVIQTSGILESIESNGTCNVFEGSWIYDESYPLYNASNCPFAEPGWNCWANGRKDGDYAKWRWKPKGCDLPRFNARAFLEKFCGKRVVFVGDSLGRAQWESFICLLMAGVEDKKSVFEVSGHKITKTIRFLGVRFSSFNLSIDFYRSVFLVQHGPSPRNAPKWVKRTLRVDMMDDISKEWIDSDILMFNSGGWWTNDRLFHKMGCYFQVGNSLEMGMPVTAGYRRALHTWASWAETMINTTRTRVFFKTFEANHWSGKNWNTCEVTARPSSDTNGREKNELSDIIVEVVKKMRIPVTLLHVRKMSAFRGDGHVGRWSDNPSKPDCSHWCLPGVPETWNELLFSFLLPLY</sequence>
<evidence type="ECO:0000256" key="5">
    <source>
        <dbReference type="ARBA" id="ARBA00022989"/>
    </source>
</evidence>
<keyword evidence="5" id="KW-1133">Transmembrane helix</keyword>
<dbReference type="GO" id="GO:0016413">
    <property type="term" value="F:O-acetyltransferase activity"/>
    <property type="evidence" value="ECO:0000318"/>
    <property type="project" value="GO_Central"/>
</dbReference>
<dbReference type="PANTHER" id="PTHR32285">
    <property type="entry name" value="PROTEIN TRICHOME BIREFRINGENCE-LIKE 9-RELATED"/>
    <property type="match status" value="1"/>
</dbReference>
<keyword evidence="7" id="KW-1185">Reference proteome</keyword>
<keyword evidence="3" id="KW-0812">Transmembrane</keyword>
<dbReference type="InterPro" id="IPR025846">
    <property type="entry name" value="TBL_N"/>
</dbReference>
<keyword evidence="6" id="KW-0472">Membrane</keyword>
<dbReference type="GO" id="GO:0005794">
    <property type="term" value="C:Golgi apparatus"/>
    <property type="evidence" value="ECO:0000318"/>
    <property type="project" value="GO_Central"/>
</dbReference>
<dbReference type="Gramene" id="Jr06_02370_p1">
    <property type="protein sequence ID" value="cds.Jr06_02370_p1"/>
    <property type="gene ID" value="Jr06_02370"/>
</dbReference>
<evidence type="ECO:0000313" key="8">
    <source>
        <dbReference type="RefSeq" id="XP_018839854.2"/>
    </source>
</evidence>
<dbReference type="OrthoDB" id="630188at2759"/>
<dbReference type="InterPro" id="IPR029962">
    <property type="entry name" value="TBL"/>
</dbReference>
<accession>A0A2I4G7H9</accession>
<proteinExistence type="inferred from homology"/>